<reference evidence="7" key="1">
    <citation type="submission" date="2023-02" db="EMBL/GenBank/DDBJ databases">
        <title>Genome of toxic invasive species Heracleum sosnowskyi carries increased number of genes despite the absence of recent whole-genome duplications.</title>
        <authorList>
            <person name="Schelkunov M."/>
            <person name="Shtratnikova V."/>
            <person name="Makarenko M."/>
            <person name="Klepikova A."/>
            <person name="Omelchenko D."/>
            <person name="Novikova G."/>
            <person name="Obukhova E."/>
            <person name="Bogdanov V."/>
            <person name="Penin A."/>
            <person name="Logacheva M."/>
        </authorList>
    </citation>
    <scope>NUCLEOTIDE SEQUENCE</scope>
    <source>
        <strain evidence="7">Hsosn_3</strain>
        <tissue evidence="7">Leaf</tissue>
    </source>
</reference>
<dbReference type="SFLD" id="SFLDG01014">
    <property type="entry name" value="Terpene_Cyclase_Like_1_N-term"/>
    <property type="match status" value="1"/>
</dbReference>
<dbReference type="Proteomes" id="UP001237642">
    <property type="component" value="Unassembled WGS sequence"/>
</dbReference>
<evidence type="ECO:0000256" key="2">
    <source>
        <dbReference type="ARBA" id="ARBA00022723"/>
    </source>
</evidence>
<proteinExistence type="predicted"/>
<name>A0AAD8I3I9_9APIA</name>
<feature type="domain" description="Terpene synthase metal-binding" evidence="6">
    <location>
        <begin position="358"/>
        <end position="590"/>
    </location>
</feature>
<dbReference type="InterPro" id="IPR050148">
    <property type="entry name" value="Terpene_synthase-like"/>
</dbReference>
<comment type="cofactor">
    <cofactor evidence="1">
        <name>Mg(2+)</name>
        <dbReference type="ChEBI" id="CHEBI:18420"/>
    </cofactor>
</comment>
<evidence type="ECO:0000313" key="8">
    <source>
        <dbReference type="Proteomes" id="UP001237642"/>
    </source>
</evidence>
<dbReference type="InterPro" id="IPR008930">
    <property type="entry name" value="Terpenoid_cyclase/PrenylTrfase"/>
</dbReference>
<evidence type="ECO:0000259" key="6">
    <source>
        <dbReference type="Pfam" id="PF03936"/>
    </source>
</evidence>
<dbReference type="Gene3D" id="1.10.600.10">
    <property type="entry name" value="Farnesyl Diphosphate Synthase"/>
    <property type="match status" value="1"/>
</dbReference>
<dbReference type="AlphaFoldDB" id="A0AAD8I3I9"/>
<dbReference type="Pfam" id="PF01397">
    <property type="entry name" value="Terpene_synth"/>
    <property type="match status" value="1"/>
</dbReference>
<evidence type="ECO:0000256" key="1">
    <source>
        <dbReference type="ARBA" id="ARBA00001946"/>
    </source>
</evidence>
<protein>
    <submittedName>
        <fullName evidence="7">Geranyllinalool synthase</fullName>
    </submittedName>
</protein>
<feature type="domain" description="Terpene synthase N-terminal" evidence="5">
    <location>
        <begin position="202"/>
        <end position="344"/>
    </location>
</feature>
<evidence type="ECO:0000313" key="7">
    <source>
        <dbReference type="EMBL" id="KAK1378444.1"/>
    </source>
</evidence>
<keyword evidence="2" id="KW-0479">Metal-binding</keyword>
<dbReference type="FunFam" id="1.10.600.10:FF:000036">
    <property type="entry name" value="cis-abienol synthase, chloroplastic"/>
    <property type="match status" value="1"/>
</dbReference>
<dbReference type="Pfam" id="PF03936">
    <property type="entry name" value="Terpene_synth_C"/>
    <property type="match status" value="1"/>
</dbReference>
<dbReference type="PANTHER" id="PTHR31739:SF25">
    <property type="entry name" value="(E,E)-GERANYLLINALOOL SYNTHASE"/>
    <property type="match status" value="1"/>
</dbReference>
<comment type="caution">
    <text evidence="7">The sequence shown here is derived from an EMBL/GenBank/DDBJ whole genome shotgun (WGS) entry which is preliminary data.</text>
</comment>
<dbReference type="GO" id="GO:0016102">
    <property type="term" value="P:diterpenoid biosynthetic process"/>
    <property type="evidence" value="ECO:0007669"/>
    <property type="project" value="TreeGrafter"/>
</dbReference>
<dbReference type="GO" id="GO:0000287">
    <property type="term" value="F:magnesium ion binding"/>
    <property type="evidence" value="ECO:0007669"/>
    <property type="project" value="InterPro"/>
</dbReference>
<gene>
    <name evidence="7" type="ORF">POM88_025188</name>
</gene>
<evidence type="ECO:0000259" key="5">
    <source>
        <dbReference type="Pfam" id="PF01397"/>
    </source>
</evidence>
<evidence type="ECO:0000256" key="3">
    <source>
        <dbReference type="ARBA" id="ARBA00022842"/>
    </source>
</evidence>
<dbReference type="InterPro" id="IPR005630">
    <property type="entry name" value="Terpene_synthase_metal-bd"/>
</dbReference>
<keyword evidence="3" id="KW-0460">Magnesium</keyword>
<dbReference type="SUPFAM" id="SSF48576">
    <property type="entry name" value="Terpenoid synthases"/>
    <property type="match status" value="1"/>
</dbReference>
<dbReference type="InterPro" id="IPR001906">
    <property type="entry name" value="Terpene_synth_N"/>
</dbReference>
<organism evidence="7 8">
    <name type="scientific">Heracleum sosnowskyi</name>
    <dbReference type="NCBI Taxonomy" id="360622"/>
    <lineage>
        <taxon>Eukaryota</taxon>
        <taxon>Viridiplantae</taxon>
        <taxon>Streptophyta</taxon>
        <taxon>Embryophyta</taxon>
        <taxon>Tracheophyta</taxon>
        <taxon>Spermatophyta</taxon>
        <taxon>Magnoliopsida</taxon>
        <taxon>eudicotyledons</taxon>
        <taxon>Gunneridae</taxon>
        <taxon>Pentapetalae</taxon>
        <taxon>asterids</taxon>
        <taxon>campanulids</taxon>
        <taxon>Apiales</taxon>
        <taxon>Apiaceae</taxon>
        <taxon>Apioideae</taxon>
        <taxon>apioid superclade</taxon>
        <taxon>Tordylieae</taxon>
        <taxon>Tordyliinae</taxon>
        <taxon>Heracleum</taxon>
    </lineage>
</organism>
<reference evidence="7" key="2">
    <citation type="submission" date="2023-05" db="EMBL/GenBank/DDBJ databases">
        <authorList>
            <person name="Schelkunov M.I."/>
        </authorList>
    </citation>
    <scope>NUCLEOTIDE SEQUENCE</scope>
    <source>
        <strain evidence="7">Hsosn_3</strain>
        <tissue evidence="7">Leaf</tissue>
    </source>
</reference>
<dbReference type="InterPro" id="IPR008949">
    <property type="entry name" value="Isoprenoid_synthase_dom_sf"/>
</dbReference>
<dbReference type="Gene3D" id="1.50.10.160">
    <property type="match status" value="1"/>
</dbReference>
<keyword evidence="4" id="KW-0456">Lyase</keyword>
<sequence>MNMESYSSQAAVSIELLVKEMKKKMFSAQVQSSLVSPSAFDTAWLALIPDTKNTENPMFKCCVDWVLNNQEEAGFWGDDHNLIHTLSSTLACILALATWNVGPQTIELGKSYVVTNAKKLLEVNHSQLPRWFTIVFPAMLKQAETVDVHLNLPPELKSLVSGFCFIREKVDDKNEHRSLKLLSCAEALLSACEMDELVIVNNSSKDGSLFKSPSVSAAAYMATGNPAFLKYLESVIHNFPWGVPSVYPVDEELQKLCLLDKILNLGLAEHFAEEIKETLAQIYRSYNMNSARDQDDIHFAPGNLYKDALAFRLFRFHGFDVTPGLDEDILIQLSVQNYKFRQSIFKNELEELKSWSKQWGLVDMGFGRENTTYCYFAVCGTMYSPHYSVIRKLVTKSAILITVADDFYDMEGSLAELETLTEAVQRWDGEGLIGPSKIIFDALDHFVRDMAEQFLDHERHDMTNKIQALWKESFVSWMKETMWGRTKYTPSADEYLDVGMTSIAAHTIALPSSCFLNQRMPAHKIIHPHDETITKLLMVNARLLNDIQSYQKEQEEGKNNLVLLYLEDNPNADIEDSIEHVKKILNENRMEFLKKVLGDDYGDMPKPCKYLHLSCLKVFEMFFNSSNLFDSKTALLEDIEKAIYIPPRNPLSKETIEPNDIFTFVDVQKKKSFKPLVSNMNVPSSGIAKKLQTTNWYVLVLLLFSYDTHQH</sequence>
<dbReference type="GO" id="GO:0010333">
    <property type="term" value="F:terpene synthase activity"/>
    <property type="evidence" value="ECO:0007669"/>
    <property type="project" value="InterPro"/>
</dbReference>
<keyword evidence="8" id="KW-1185">Reference proteome</keyword>
<evidence type="ECO:0000256" key="4">
    <source>
        <dbReference type="ARBA" id="ARBA00023239"/>
    </source>
</evidence>
<dbReference type="EMBL" id="JAUIZM010000006">
    <property type="protein sequence ID" value="KAK1378444.1"/>
    <property type="molecule type" value="Genomic_DNA"/>
</dbReference>
<accession>A0AAD8I3I9</accession>
<dbReference type="SUPFAM" id="SSF48239">
    <property type="entry name" value="Terpenoid cyclases/Protein prenyltransferases"/>
    <property type="match status" value="2"/>
</dbReference>
<dbReference type="PANTHER" id="PTHR31739">
    <property type="entry name" value="ENT-COPALYL DIPHOSPHATE SYNTHASE, CHLOROPLASTIC"/>
    <property type="match status" value="1"/>
</dbReference>